<dbReference type="RefSeq" id="XP_014665505.1">
    <property type="nucleotide sequence ID" value="XM_014810019.1"/>
</dbReference>
<feature type="compositionally biased region" description="Low complexity" evidence="1">
    <location>
        <begin position="24"/>
        <end position="54"/>
    </location>
</feature>
<accession>A0ABM1DZY4</accession>
<keyword evidence="2" id="KW-1185">Reference proteome</keyword>
<evidence type="ECO:0000313" key="2">
    <source>
        <dbReference type="Proteomes" id="UP000695022"/>
    </source>
</evidence>
<feature type="compositionally biased region" description="Low complexity" evidence="1">
    <location>
        <begin position="448"/>
        <end position="459"/>
    </location>
</feature>
<feature type="compositionally biased region" description="Low complexity" evidence="1">
    <location>
        <begin position="555"/>
        <end position="566"/>
    </location>
</feature>
<sequence>MGLASNGYLQPSPSALPRRRYRGSRLSSSQSSSADGSSDSGRLGVNGVRGNVSSDSEDPLRKYLQPSPRVATAAPFSDSGGEVSRDYGEDSSGAGAAGVRDSSLDQYLGPSPLPPPSVDVIEPTMYDETDAGPDGSPVVISRYLSSPPSEVLNVWVRSGGREEGLPSEEGFAVSKSRSLNPRESRSLNPRESRSLGPRESHSLGPRESHSLGPRESHSLGPRESRSLTQRESRSLNPPESRSLKPRKSRSLNPRESHSLGPRESHSLSNIRPTYAPSVSPRLSEIDDADLSQYLRPSPRPADNATGASRLEMSTDESIEYSLSANDQDTTLPTLPQPAGVATHAAAAAAAPARDIVLRNAEASHWCVSAEELRQRCEVCGGVRGASPHTCPDADQCTSASNAGVARGSPDSDVVHWCVSEDQLKYRCKVCHGVRGKSPHTCPIHDAQSSESSTEMSASATEEEVVNGSPAKQQISRCTKCGGMRGGSPHTCPVHSDNPPMYDSTARAEMNQGSPDSDVVHWCVSEDQLKYRCKVCHGVRGKSPHTCPIHDGDPQSSESSTEMSASATEERCNGGPAKQQTHHCEKCGGSARYVPTRLSRSP</sequence>
<feature type="region of interest" description="Disordered" evidence="1">
    <location>
        <begin position="161"/>
        <end position="283"/>
    </location>
</feature>
<protein>
    <submittedName>
        <fullName evidence="3">Uncharacterized protein LOC106807625 isoform X1</fullName>
    </submittedName>
</protein>
<gene>
    <name evidence="3" type="primary">LOC106807625</name>
</gene>
<feature type="region of interest" description="Disordered" evidence="1">
    <location>
        <begin position="1"/>
        <end position="142"/>
    </location>
</feature>
<feature type="compositionally biased region" description="Basic and acidic residues" evidence="1">
    <location>
        <begin position="180"/>
        <end position="233"/>
    </location>
</feature>
<dbReference type="Proteomes" id="UP000695022">
    <property type="component" value="Unplaced"/>
</dbReference>
<feature type="region of interest" description="Disordered" evidence="1">
    <location>
        <begin position="543"/>
        <end position="582"/>
    </location>
</feature>
<name>A0ABM1DZY4_PRICU</name>
<proteinExistence type="predicted"/>
<evidence type="ECO:0000256" key="1">
    <source>
        <dbReference type="SAM" id="MobiDB-lite"/>
    </source>
</evidence>
<evidence type="ECO:0000313" key="3">
    <source>
        <dbReference type="RefSeq" id="XP_014665505.1"/>
    </source>
</evidence>
<dbReference type="GeneID" id="106807625"/>
<feature type="compositionally biased region" description="Basic and acidic residues" evidence="1">
    <location>
        <begin position="252"/>
        <end position="265"/>
    </location>
</feature>
<reference evidence="3" key="1">
    <citation type="submission" date="2025-08" db="UniProtKB">
        <authorList>
            <consortium name="RefSeq"/>
        </authorList>
    </citation>
    <scope>IDENTIFICATION</scope>
</reference>
<feature type="region of interest" description="Disordered" evidence="1">
    <location>
        <begin position="441"/>
        <end position="468"/>
    </location>
</feature>
<organism evidence="2 3">
    <name type="scientific">Priapulus caudatus</name>
    <name type="common">Priapulid worm</name>
    <dbReference type="NCBI Taxonomy" id="37621"/>
    <lineage>
        <taxon>Eukaryota</taxon>
        <taxon>Metazoa</taxon>
        <taxon>Ecdysozoa</taxon>
        <taxon>Scalidophora</taxon>
        <taxon>Priapulida</taxon>
        <taxon>Priapulimorpha</taxon>
        <taxon>Priapulimorphida</taxon>
        <taxon>Priapulidae</taxon>
        <taxon>Priapulus</taxon>
    </lineage>
</organism>